<evidence type="ECO:0000256" key="2">
    <source>
        <dbReference type="ARBA" id="ARBA00007118"/>
    </source>
</evidence>
<comment type="caution">
    <text evidence="7">The sequence shown here is derived from an EMBL/GenBank/DDBJ whole genome shotgun (WGS) entry which is preliminary data.</text>
</comment>
<reference evidence="7" key="1">
    <citation type="submission" date="2020-10" db="EMBL/GenBank/DDBJ databases">
        <authorList>
            <person name="Gilroy R."/>
        </authorList>
    </citation>
    <scope>NUCLEOTIDE SEQUENCE</scope>
    <source>
        <strain evidence="7">CHK186-9395</strain>
    </source>
</reference>
<evidence type="ECO:0000256" key="4">
    <source>
        <dbReference type="ARBA" id="ARBA00022643"/>
    </source>
</evidence>
<feature type="domain" description="Nitroreductase" evidence="6">
    <location>
        <begin position="10"/>
        <end position="65"/>
    </location>
</feature>
<reference evidence="7" key="2">
    <citation type="journal article" date="2021" name="PeerJ">
        <title>Extensive microbial diversity within the chicken gut microbiome revealed by metagenomics and culture.</title>
        <authorList>
            <person name="Gilroy R."/>
            <person name="Ravi A."/>
            <person name="Getino M."/>
            <person name="Pursley I."/>
            <person name="Horton D.L."/>
            <person name="Alikhan N.F."/>
            <person name="Baker D."/>
            <person name="Gharbi K."/>
            <person name="Hall N."/>
            <person name="Watson M."/>
            <person name="Adriaenssens E.M."/>
            <person name="Foster-Nyarko E."/>
            <person name="Jarju S."/>
            <person name="Secka A."/>
            <person name="Antonio M."/>
            <person name="Oren A."/>
            <person name="Chaudhuri R.R."/>
            <person name="La Ragione R."/>
            <person name="Hildebrand F."/>
            <person name="Pallen M.J."/>
        </authorList>
    </citation>
    <scope>NUCLEOTIDE SEQUENCE</scope>
    <source>
        <strain evidence="7">CHK186-9395</strain>
    </source>
</reference>
<proteinExistence type="inferred from homology"/>
<keyword evidence="4" id="KW-0288">FMN</keyword>
<evidence type="ECO:0000256" key="1">
    <source>
        <dbReference type="ARBA" id="ARBA00001917"/>
    </source>
</evidence>
<evidence type="ECO:0000313" key="8">
    <source>
        <dbReference type="Proteomes" id="UP000886861"/>
    </source>
</evidence>
<dbReference type="GO" id="GO:0016491">
    <property type="term" value="F:oxidoreductase activity"/>
    <property type="evidence" value="ECO:0007669"/>
    <property type="project" value="UniProtKB-KW"/>
</dbReference>
<evidence type="ECO:0000256" key="3">
    <source>
        <dbReference type="ARBA" id="ARBA00022630"/>
    </source>
</evidence>
<evidence type="ECO:0000313" key="7">
    <source>
        <dbReference type="EMBL" id="HIV01343.1"/>
    </source>
</evidence>
<gene>
    <name evidence="7" type="ORF">IAA62_02160</name>
</gene>
<dbReference type="PANTHER" id="PTHR43673">
    <property type="entry name" value="NAD(P)H NITROREDUCTASE YDGI-RELATED"/>
    <property type="match status" value="1"/>
</dbReference>
<dbReference type="EMBL" id="DVOJ01000007">
    <property type="protein sequence ID" value="HIV01343.1"/>
    <property type="molecule type" value="Genomic_DNA"/>
</dbReference>
<name>A0A9D1SY50_9FIRM</name>
<comment type="similarity">
    <text evidence="2">Belongs to the nitroreductase family.</text>
</comment>
<dbReference type="Gene3D" id="3.40.109.10">
    <property type="entry name" value="NADH Oxidase"/>
    <property type="match status" value="1"/>
</dbReference>
<dbReference type="PANTHER" id="PTHR43673:SF2">
    <property type="entry name" value="NITROREDUCTASE"/>
    <property type="match status" value="1"/>
</dbReference>
<accession>A0A9D1SY50</accession>
<comment type="cofactor">
    <cofactor evidence="1">
        <name>FMN</name>
        <dbReference type="ChEBI" id="CHEBI:58210"/>
    </cofactor>
</comment>
<evidence type="ECO:0000256" key="5">
    <source>
        <dbReference type="ARBA" id="ARBA00023002"/>
    </source>
</evidence>
<dbReference type="InterPro" id="IPR029479">
    <property type="entry name" value="Nitroreductase"/>
</dbReference>
<protein>
    <submittedName>
        <fullName evidence="7">Nitroreductase</fullName>
    </submittedName>
</protein>
<dbReference type="CDD" id="cd02136">
    <property type="entry name" value="PnbA_NfnB-like"/>
    <property type="match status" value="1"/>
</dbReference>
<dbReference type="SUPFAM" id="SSF55469">
    <property type="entry name" value="FMN-dependent nitroreductase-like"/>
    <property type="match status" value="1"/>
</dbReference>
<organism evidence="7 8">
    <name type="scientific">Candidatus Caccopulliclostridium gallistercoris</name>
    <dbReference type="NCBI Taxonomy" id="2840719"/>
    <lineage>
        <taxon>Bacteria</taxon>
        <taxon>Bacillati</taxon>
        <taxon>Bacillota</taxon>
        <taxon>Clostridia</taxon>
        <taxon>Candidatus Caccopulliclostridium</taxon>
    </lineage>
</organism>
<feature type="domain" description="Nitroreductase" evidence="6">
    <location>
        <begin position="73"/>
        <end position="153"/>
    </location>
</feature>
<keyword evidence="3" id="KW-0285">Flavoprotein</keyword>
<keyword evidence="5" id="KW-0560">Oxidoreductase</keyword>
<sequence>MNETIKTLIERRSCKKFKSEQIKKEELDLILQAGMNAPTGKGMQSPIILVLQDKEKIEKLREINKKILGRDVDPFYNAPTVLVVMADKNMFTYVEDGSLVLGNMMNAAFSLGVGSCWIHRAKEEFESPEGKALLKEWNISENYVGVGHCILGYAGMEYPEPKPRKKDYVRYI</sequence>
<dbReference type="InterPro" id="IPR000415">
    <property type="entry name" value="Nitroreductase-like"/>
</dbReference>
<dbReference type="Proteomes" id="UP000886861">
    <property type="component" value="Unassembled WGS sequence"/>
</dbReference>
<dbReference type="Pfam" id="PF00881">
    <property type="entry name" value="Nitroreductase"/>
    <property type="match status" value="2"/>
</dbReference>
<evidence type="ECO:0000259" key="6">
    <source>
        <dbReference type="Pfam" id="PF00881"/>
    </source>
</evidence>
<dbReference type="AlphaFoldDB" id="A0A9D1SY50"/>